<evidence type="ECO:0000313" key="1">
    <source>
        <dbReference type="EMBL" id="NVM93772.1"/>
    </source>
</evidence>
<comment type="caution">
    <text evidence="1">The sequence shown here is derived from an EMBL/GenBank/DDBJ whole genome shotgun (WGS) entry which is preliminary data.</text>
</comment>
<dbReference type="AlphaFoldDB" id="A0A7Y7LXD7"/>
<gene>
    <name evidence="1" type="ORF">G6034_02390</name>
</gene>
<accession>A0A7Y7LXD7</accession>
<evidence type="ECO:0000313" key="2">
    <source>
        <dbReference type="Proteomes" id="UP000543556"/>
    </source>
</evidence>
<keyword evidence="2" id="KW-1185">Reference proteome</keyword>
<dbReference type="RefSeq" id="WP_176633499.1">
    <property type="nucleotide sequence ID" value="NZ_JAAMFM010000002.1"/>
</dbReference>
<reference evidence="1 2" key="1">
    <citation type="submission" date="2020-02" db="EMBL/GenBank/DDBJ databases">
        <title>Genome sequence of strain AETb3-4.</title>
        <authorList>
            <person name="Gao J."/>
            <person name="Zhang X."/>
        </authorList>
    </citation>
    <scope>NUCLEOTIDE SEQUENCE [LARGE SCALE GENOMIC DNA]</scope>
    <source>
        <strain evidence="1 2">AETb3-4</strain>
    </source>
</reference>
<sequence length="122" mass="13949">MARTFTIELVPADPDGRVPDLMTVDLGLRANRLKYLKLLDRLTNEFLYQASPMKWPPEPRGSWICFPVGGRIAICLWDKGEPDLWRYGHGFGTLTVMRIVSEETCLAMRRQGGLPWTSARQK</sequence>
<protein>
    <submittedName>
        <fullName evidence="1">Uncharacterized protein</fullName>
    </submittedName>
</protein>
<dbReference type="EMBL" id="JAAMFM010000002">
    <property type="protein sequence ID" value="NVM93772.1"/>
    <property type="molecule type" value="Genomic_DNA"/>
</dbReference>
<dbReference type="Proteomes" id="UP000543556">
    <property type="component" value="Unassembled WGS sequence"/>
</dbReference>
<proteinExistence type="predicted"/>
<organism evidence="1 2">
    <name type="scientific">Arthrobacter wenxiniae</name>
    <dbReference type="NCBI Taxonomy" id="2713570"/>
    <lineage>
        <taxon>Bacteria</taxon>
        <taxon>Bacillati</taxon>
        <taxon>Actinomycetota</taxon>
        <taxon>Actinomycetes</taxon>
        <taxon>Micrococcales</taxon>
        <taxon>Micrococcaceae</taxon>
        <taxon>Arthrobacter</taxon>
    </lineage>
</organism>
<name>A0A7Y7LXD7_9MICC</name>